<keyword evidence="6" id="KW-0444">Lipid biosynthesis</keyword>
<name>A0A6L2ZN37_9ENTR</name>
<evidence type="ECO:0000256" key="12">
    <source>
        <dbReference type="ARBA" id="ARBA00022777"/>
    </source>
</evidence>
<organism evidence="25 26">
    <name type="scientific">Candidatus Regiella insecticola</name>
    <dbReference type="NCBI Taxonomy" id="138073"/>
    <lineage>
        <taxon>Bacteria</taxon>
        <taxon>Pseudomonadati</taxon>
        <taxon>Pseudomonadota</taxon>
        <taxon>Gammaproteobacteria</taxon>
        <taxon>Enterobacterales</taxon>
        <taxon>Enterobacteriaceae</taxon>
        <taxon>aphid secondary symbionts</taxon>
        <taxon>Candidatus Regiella</taxon>
    </lineage>
</organism>
<evidence type="ECO:0000256" key="19">
    <source>
        <dbReference type="ARBA" id="ARBA00023264"/>
    </source>
</evidence>
<dbReference type="InterPro" id="IPR000829">
    <property type="entry name" value="DAGK"/>
</dbReference>
<feature type="binding site" evidence="23">
    <location>
        <position position="78"/>
    </location>
    <ligand>
        <name>a divalent metal cation</name>
        <dbReference type="ChEBI" id="CHEBI:60240"/>
    </ligand>
</feature>
<proteinExistence type="inferred from homology"/>
<evidence type="ECO:0000256" key="24">
    <source>
        <dbReference type="RuleBase" id="RU363065"/>
    </source>
</evidence>
<dbReference type="GO" id="GO:0005886">
    <property type="term" value="C:plasma membrane"/>
    <property type="evidence" value="ECO:0007669"/>
    <property type="project" value="UniProtKB-SubCell"/>
</dbReference>
<keyword evidence="7 24" id="KW-0997">Cell inner membrane</keyword>
<dbReference type="Pfam" id="PF01219">
    <property type="entry name" value="DAGK_prokar"/>
    <property type="match status" value="1"/>
</dbReference>
<feature type="transmembrane region" description="Helical" evidence="24">
    <location>
        <begin position="98"/>
        <end position="117"/>
    </location>
</feature>
<keyword evidence="17 24" id="KW-0472">Membrane</keyword>
<dbReference type="GO" id="GO:0005524">
    <property type="term" value="F:ATP binding"/>
    <property type="evidence" value="ECO:0007669"/>
    <property type="project" value="UniProtKB-KW"/>
</dbReference>
<feature type="binding site" evidence="22">
    <location>
        <position position="78"/>
    </location>
    <ligand>
        <name>ATP</name>
        <dbReference type="ChEBI" id="CHEBI:30616"/>
    </ligand>
</feature>
<feature type="binding site" evidence="21">
    <location>
        <position position="11"/>
    </location>
    <ligand>
        <name>substrate</name>
    </ligand>
</feature>
<dbReference type="GO" id="GO:0006654">
    <property type="term" value="P:phosphatidic acid biosynthetic process"/>
    <property type="evidence" value="ECO:0007669"/>
    <property type="project" value="InterPro"/>
</dbReference>
<dbReference type="PANTHER" id="PTHR34299">
    <property type="entry name" value="DIACYLGLYCEROL KINASE"/>
    <property type="match status" value="1"/>
</dbReference>
<evidence type="ECO:0000256" key="8">
    <source>
        <dbReference type="ARBA" id="ARBA00022679"/>
    </source>
</evidence>
<keyword evidence="5" id="KW-1003">Cell membrane</keyword>
<feature type="binding site" evidence="23">
    <location>
        <position position="30"/>
    </location>
    <ligand>
        <name>a divalent metal cation</name>
        <dbReference type="ChEBI" id="CHEBI:60240"/>
    </ligand>
</feature>
<evidence type="ECO:0000256" key="10">
    <source>
        <dbReference type="ARBA" id="ARBA00022723"/>
    </source>
</evidence>
<feature type="binding site" evidence="22">
    <location>
        <position position="30"/>
    </location>
    <ligand>
        <name>ATP</name>
        <dbReference type="ChEBI" id="CHEBI:30616"/>
    </ligand>
</feature>
<dbReference type="EMBL" id="BLXO01000002">
    <property type="protein sequence ID" value="GFN45824.1"/>
    <property type="molecule type" value="Genomic_DNA"/>
</dbReference>
<keyword evidence="18" id="KW-0594">Phospholipid biosynthesis</keyword>
<feature type="transmembrane region" description="Helical" evidence="24">
    <location>
        <begin position="59"/>
        <end position="77"/>
    </location>
</feature>
<evidence type="ECO:0000256" key="20">
    <source>
        <dbReference type="PIRSR" id="PIRSR600829-1"/>
    </source>
</evidence>
<dbReference type="InterPro" id="IPR033718">
    <property type="entry name" value="DAGK_prok"/>
</dbReference>
<keyword evidence="9 24" id="KW-0812">Transmembrane</keyword>
<keyword evidence="8 24" id="KW-0808">Transferase</keyword>
<evidence type="ECO:0000256" key="3">
    <source>
        <dbReference type="ARBA" id="ARBA00012133"/>
    </source>
</evidence>
<evidence type="ECO:0000256" key="18">
    <source>
        <dbReference type="ARBA" id="ARBA00023209"/>
    </source>
</evidence>
<feature type="transmembrane region" description="Helical" evidence="24">
    <location>
        <begin position="37"/>
        <end position="53"/>
    </location>
</feature>
<sequence length="119" mass="13174">MIKNKKTGLTRLYHASQYSLKGLLAVWKNEAAFRQETIVAIIAIILAYCLDFTTIERILLIGSIVLVIIVEIINSAIETAIDRIGSEQHPLSGQAKDIASAAVFLTILMAFFVWISILI</sequence>
<dbReference type="Gene3D" id="1.10.287.3610">
    <property type="match status" value="1"/>
</dbReference>
<evidence type="ECO:0000256" key="7">
    <source>
        <dbReference type="ARBA" id="ARBA00022519"/>
    </source>
</evidence>
<comment type="caution">
    <text evidence="25">The sequence shown here is derived from an EMBL/GenBank/DDBJ whole genome shotgun (WGS) entry which is preliminary data.</text>
</comment>
<evidence type="ECO:0000256" key="21">
    <source>
        <dbReference type="PIRSR" id="PIRSR600829-2"/>
    </source>
</evidence>
<evidence type="ECO:0000256" key="15">
    <source>
        <dbReference type="ARBA" id="ARBA00022989"/>
    </source>
</evidence>
<gene>
    <name evidence="25" type="primary">dgkA</name>
    <name evidence="25" type="ORF">RINTU1_11560</name>
</gene>
<keyword evidence="16 24" id="KW-0443">Lipid metabolism</keyword>
<evidence type="ECO:0000313" key="26">
    <source>
        <dbReference type="Proteomes" id="UP000504714"/>
    </source>
</evidence>
<keyword evidence="11 22" id="KW-0547">Nucleotide-binding</keyword>
<evidence type="ECO:0000256" key="2">
    <source>
        <dbReference type="ARBA" id="ARBA00005967"/>
    </source>
</evidence>
<keyword evidence="19 24" id="KW-1208">Phospholipid metabolism</keyword>
<keyword evidence="14 23" id="KW-0460">Magnesium</keyword>
<evidence type="ECO:0000256" key="1">
    <source>
        <dbReference type="ARBA" id="ARBA00004429"/>
    </source>
</evidence>
<keyword evidence="13 22" id="KW-0067">ATP-binding</keyword>
<evidence type="ECO:0000256" key="9">
    <source>
        <dbReference type="ARBA" id="ARBA00022692"/>
    </source>
</evidence>
<dbReference type="AlphaFoldDB" id="A0A6L2ZN37"/>
<evidence type="ECO:0000256" key="17">
    <source>
        <dbReference type="ARBA" id="ARBA00023136"/>
    </source>
</evidence>
<dbReference type="GO" id="GO:0046872">
    <property type="term" value="F:metal ion binding"/>
    <property type="evidence" value="ECO:0007669"/>
    <property type="project" value="UniProtKB-KW"/>
</dbReference>
<comment type="catalytic activity">
    <reaction evidence="24">
        <text>a 1,2-diacyl-sn-glycerol + ATP = a 1,2-diacyl-sn-glycero-3-phosphate + ADP + H(+)</text>
        <dbReference type="Rhea" id="RHEA:10272"/>
        <dbReference type="ChEBI" id="CHEBI:15378"/>
        <dbReference type="ChEBI" id="CHEBI:17815"/>
        <dbReference type="ChEBI" id="CHEBI:30616"/>
        <dbReference type="ChEBI" id="CHEBI:58608"/>
        <dbReference type="ChEBI" id="CHEBI:456216"/>
        <dbReference type="EC" id="2.7.1.107"/>
    </reaction>
</comment>
<protein>
    <recommendedName>
        <fullName evidence="4 24">Diacylglycerol kinase</fullName>
        <ecNumber evidence="3 24">2.7.1.107</ecNumber>
    </recommendedName>
</protein>
<feature type="binding site" evidence="22">
    <location>
        <begin position="96"/>
        <end position="97"/>
    </location>
    <ligand>
        <name>ATP</name>
        <dbReference type="ChEBI" id="CHEBI:30616"/>
    </ligand>
</feature>
<feature type="binding site" evidence="22">
    <location>
        <position position="18"/>
    </location>
    <ligand>
        <name>ATP</name>
        <dbReference type="ChEBI" id="CHEBI:30616"/>
    </ligand>
</feature>
<evidence type="ECO:0000256" key="4">
    <source>
        <dbReference type="ARBA" id="ARBA00017575"/>
    </source>
</evidence>
<feature type="binding site" evidence="21">
    <location>
        <position position="100"/>
    </location>
    <ligand>
        <name>substrate</name>
    </ligand>
</feature>
<feature type="binding site" evidence="21">
    <location>
        <begin position="32"/>
        <end position="36"/>
    </location>
    <ligand>
        <name>substrate</name>
    </ligand>
</feature>
<dbReference type="PANTHER" id="PTHR34299:SF1">
    <property type="entry name" value="DIACYLGLYCEROL KINASE"/>
    <property type="match status" value="1"/>
</dbReference>
<feature type="binding site" evidence="22">
    <location>
        <position position="11"/>
    </location>
    <ligand>
        <name>ATP</name>
        <dbReference type="ChEBI" id="CHEBI:30616"/>
    </ligand>
</feature>
<comment type="similarity">
    <text evidence="2 24">Belongs to the bacterial diacylglycerol kinase family.</text>
</comment>
<comment type="function">
    <text evidence="24">Catalyzes the ATP-dependent phosphorylation of sn-l,2-diacylglycerol (DAG) to phosphatidic acid. Involved in the recycling of diacylglycerol produced as a by-product during membrane-derived oligosaccharide (MDO) biosynthesis.</text>
</comment>
<evidence type="ECO:0000256" key="14">
    <source>
        <dbReference type="ARBA" id="ARBA00022842"/>
    </source>
</evidence>
<evidence type="ECO:0000256" key="6">
    <source>
        <dbReference type="ARBA" id="ARBA00022516"/>
    </source>
</evidence>
<feature type="active site" description="Proton acceptor" evidence="20">
    <location>
        <position position="71"/>
    </location>
</feature>
<feature type="binding site" evidence="22">
    <location>
        <begin position="87"/>
        <end position="89"/>
    </location>
    <ligand>
        <name>ATP</name>
        <dbReference type="ChEBI" id="CHEBI:30616"/>
    </ligand>
</feature>
<dbReference type="CDD" id="cd14264">
    <property type="entry name" value="DAGK_IM"/>
    <property type="match status" value="1"/>
</dbReference>
<evidence type="ECO:0000256" key="16">
    <source>
        <dbReference type="ARBA" id="ARBA00023098"/>
    </source>
</evidence>
<keyword evidence="15 24" id="KW-1133">Transmembrane helix</keyword>
<comment type="cofactor">
    <cofactor evidence="23">
        <name>Mg(2+)</name>
        <dbReference type="ChEBI" id="CHEBI:18420"/>
    </cofactor>
    <text evidence="23">Mn(2+), Zn(2+), Cd(2+) and Co(2+) support activity to lesser extents.</text>
</comment>
<feature type="binding site" evidence="21">
    <location>
        <position position="71"/>
    </location>
    <ligand>
        <name>substrate</name>
    </ligand>
</feature>
<comment type="subcellular location">
    <subcellularLocation>
        <location evidence="1 24">Cell inner membrane</location>
        <topology evidence="1 24">Multi-pass membrane protein</topology>
    </subcellularLocation>
</comment>
<feature type="binding site" evidence="21">
    <location>
        <position position="57"/>
    </location>
    <ligand>
        <name>substrate</name>
    </ligand>
</feature>
<evidence type="ECO:0000256" key="22">
    <source>
        <dbReference type="PIRSR" id="PIRSR600829-3"/>
    </source>
</evidence>
<evidence type="ECO:0000256" key="23">
    <source>
        <dbReference type="PIRSR" id="PIRSR600829-4"/>
    </source>
</evidence>
<evidence type="ECO:0000256" key="5">
    <source>
        <dbReference type="ARBA" id="ARBA00022475"/>
    </source>
</evidence>
<dbReference type="InterPro" id="IPR036945">
    <property type="entry name" value="DAGK_sf"/>
</dbReference>
<keyword evidence="10 23" id="KW-0479">Metal-binding</keyword>
<accession>A0A6L2ZN37</accession>
<dbReference type="GO" id="GO:0004143">
    <property type="term" value="F:ATP-dependent diacylglycerol kinase activity"/>
    <property type="evidence" value="ECO:0007669"/>
    <property type="project" value="UniProtKB-EC"/>
</dbReference>
<keyword evidence="12 24" id="KW-0418">Kinase</keyword>
<evidence type="ECO:0000256" key="11">
    <source>
        <dbReference type="ARBA" id="ARBA00022741"/>
    </source>
</evidence>
<dbReference type="EC" id="2.7.1.107" evidence="3 24"/>
<reference evidence="25 26" key="1">
    <citation type="submission" date="2020-06" db="EMBL/GenBank/DDBJ databases">
        <title>The genome sequence of Candidatus Regiella insecticola strain Tut.</title>
        <authorList>
            <person name="Nikoh N."/>
            <person name="Tsuchida T."/>
            <person name="Koga R."/>
            <person name="Oshima K."/>
            <person name="Hattori M."/>
            <person name="Fukatsu T."/>
        </authorList>
    </citation>
    <scope>NUCLEOTIDE SEQUENCE [LARGE SCALE GENOMIC DNA]</scope>
    <source>
        <strain evidence="25 26">Tut</strain>
    </source>
</reference>
<dbReference type="Proteomes" id="UP000504714">
    <property type="component" value="Unassembled WGS sequence"/>
</dbReference>
<evidence type="ECO:0000256" key="13">
    <source>
        <dbReference type="ARBA" id="ARBA00022840"/>
    </source>
</evidence>
<evidence type="ECO:0000313" key="25">
    <source>
        <dbReference type="EMBL" id="GFN45824.1"/>
    </source>
</evidence>